<accession>A0A1I7STU1</accession>
<name>A0A1I7STU1_BURXY</name>
<reference evidence="3" key="2">
    <citation type="submission" date="2020-09" db="EMBL/GenBank/DDBJ databases">
        <authorList>
            <person name="Kikuchi T."/>
        </authorList>
    </citation>
    <scope>NUCLEOTIDE SEQUENCE</scope>
    <source>
        <strain evidence="3">Ka4C1</strain>
    </source>
</reference>
<dbReference type="OrthoDB" id="6139674at2759"/>
<evidence type="ECO:0000313" key="6">
    <source>
        <dbReference type="WBParaSite" id="BXY_1646100.1"/>
    </source>
</evidence>
<dbReference type="Proteomes" id="UP000095284">
    <property type="component" value="Unplaced"/>
</dbReference>
<dbReference type="AlphaFoldDB" id="A0A1I7STU1"/>
<feature type="domain" description="Cuticlin N-terminal" evidence="2">
    <location>
        <begin position="85"/>
        <end position="181"/>
    </location>
</feature>
<evidence type="ECO:0000313" key="4">
    <source>
        <dbReference type="Proteomes" id="UP000095284"/>
    </source>
</evidence>
<evidence type="ECO:0000259" key="2">
    <source>
        <dbReference type="Pfam" id="PF25057"/>
    </source>
</evidence>
<protein>
    <submittedName>
        <fullName evidence="3">(pine wood nematode) hypothetical protein</fullName>
    </submittedName>
</protein>
<keyword evidence="5" id="KW-1185">Reference proteome</keyword>
<dbReference type="EMBL" id="CAJFDI010000003">
    <property type="protein sequence ID" value="CAD5221202.1"/>
    <property type="molecule type" value="Genomic_DNA"/>
</dbReference>
<keyword evidence="1" id="KW-0732">Signal</keyword>
<dbReference type="InterPro" id="IPR051962">
    <property type="entry name" value="Cuticlin"/>
</dbReference>
<proteinExistence type="predicted"/>
<dbReference type="Proteomes" id="UP000659654">
    <property type="component" value="Unassembled WGS sequence"/>
</dbReference>
<evidence type="ECO:0000256" key="1">
    <source>
        <dbReference type="ARBA" id="ARBA00022729"/>
    </source>
</evidence>
<organism evidence="4 6">
    <name type="scientific">Bursaphelenchus xylophilus</name>
    <name type="common">Pinewood nematode worm</name>
    <name type="synonym">Aphelenchoides xylophilus</name>
    <dbReference type="NCBI Taxonomy" id="6326"/>
    <lineage>
        <taxon>Eukaryota</taxon>
        <taxon>Metazoa</taxon>
        <taxon>Ecdysozoa</taxon>
        <taxon>Nematoda</taxon>
        <taxon>Chromadorea</taxon>
        <taxon>Rhabditida</taxon>
        <taxon>Tylenchina</taxon>
        <taxon>Tylenchomorpha</taxon>
        <taxon>Aphelenchoidea</taxon>
        <taxon>Aphelenchoididae</taxon>
        <taxon>Bursaphelenchus</taxon>
    </lineage>
</organism>
<sequence>MEEKKSEGESSREIQQQKAMERCSKKPVFIVRRHRSLKPVNCSGGSRALQKSLTQPAPETPEYVMILWCYVLLLTVSMADEIELPEVICLDDLMRVTFANTARSTLSKGRVYVVGHEESERCNLEFKSKDALHVDIPLLHCADLDPLNNDNNGPVKVNVYIRVSPHPVLITGGSKEFHLECSGINKTNLFGISNPSVNTVCQHHVKTSGKEKRFEEIVFHEWRCSEQYGIEDFIMWIKEVTVISKKKQEVTVISNNGCLKDESIISNLHPSLTGVQKITALSQFFAFPMDNLFRIKTSIVLVPRIINNQVVPYFDCSDPHLGFYTNYIGAVLTTTLTDWITVETYDDLPKLGNEILTCPNLLINQELEPFDKSNNSTESILDLLDNAVLNSSESLIKVNQRDLKVDDIVLNQLDQSITMVMLKNTSRYNIMFPLQRKSKCTWQSLNTLLLVWSITSVLIWMVQLSFKFYSYLIREFEDPLPRPPASPTLSKTWAEPYKLNQNVLPKGSEYLEFERHHFF</sequence>
<dbReference type="InterPro" id="IPR056953">
    <property type="entry name" value="CUT_N"/>
</dbReference>
<dbReference type="PANTHER" id="PTHR22907:SF56">
    <property type="entry name" value="TRANSMEMBRANE PROTEIN RAM-5"/>
    <property type="match status" value="1"/>
</dbReference>
<dbReference type="Proteomes" id="UP000582659">
    <property type="component" value="Unassembled WGS sequence"/>
</dbReference>
<dbReference type="WBParaSite" id="BXY_1646100.1">
    <property type="protein sequence ID" value="BXY_1646100.1"/>
    <property type="gene ID" value="BXY_1646100"/>
</dbReference>
<evidence type="ECO:0000313" key="5">
    <source>
        <dbReference type="Proteomes" id="UP000659654"/>
    </source>
</evidence>
<dbReference type="Pfam" id="PF25057">
    <property type="entry name" value="CUT_N"/>
    <property type="match status" value="1"/>
</dbReference>
<dbReference type="EMBL" id="CAJFCV020000003">
    <property type="protein sequence ID" value="CAG9107967.1"/>
    <property type="molecule type" value="Genomic_DNA"/>
</dbReference>
<evidence type="ECO:0000313" key="3">
    <source>
        <dbReference type="EMBL" id="CAD5221202.1"/>
    </source>
</evidence>
<gene>
    <name evidence="3" type="ORF">BXYJ_LOCUS6560</name>
</gene>
<reference evidence="6" key="1">
    <citation type="submission" date="2016-11" db="UniProtKB">
        <authorList>
            <consortium name="WormBaseParasite"/>
        </authorList>
    </citation>
    <scope>IDENTIFICATION</scope>
</reference>
<dbReference type="PANTHER" id="PTHR22907">
    <property type="entry name" value="GH04558P"/>
    <property type="match status" value="1"/>
</dbReference>